<dbReference type="EMBL" id="CAAALY010101331">
    <property type="protein sequence ID" value="VEL29228.1"/>
    <property type="molecule type" value="Genomic_DNA"/>
</dbReference>
<comment type="caution">
    <text evidence="2">The sequence shown here is derived from an EMBL/GenBank/DDBJ whole genome shotgun (WGS) entry which is preliminary data.</text>
</comment>
<feature type="compositionally biased region" description="Basic and acidic residues" evidence="1">
    <location>
        <begin position="123"/>
        <end position="133"/>
    </location>
</feature>
<organism evidence="2 3">
    <name type="scientific">Protopolystoma xenopodis</name>
    <dbReference type="NCBI Taxonomy" id="117903"/>
    <lineage>
        <taxon>Eukaryota</taxon>
        <taxon>Metazoa</taxon>
        <taxon>Spiralia</taxon>
        <taxon>Lophotrochozoa</taxon>
        <taxon>Platyhelminthes</taxon>
        <taxon>Monogenea</taxon>
        <taxon>Polyopisthocotylea</taxon>
        <taxon>Polystomatidea</taxon>
        <taxon>Polystomatidae</taxon>
        <taxon>Protopolystoma</taxon>
    </lineage>
</organism>
<gene>
    <name evidence="2" type="ORF">PXEA_LOCUS22668</name>
</gene>
<evidence type="ECO:0000313" key="3">
    <source>
        <dbReference type="Proteomes" id="UP000784294"/>
    </source>
</evidence>
<evidence type="ECO:0000256" key="1">
    <source>
        <dbReference type="SAM" id="MobiDB-lite"/>
    </source>
</evidence>
<evidence type="ECO:0000313" key="2">
    <source>
        <dbReference type="EMBL" id="VEL29228.1"/>
    </source>
</evidence>
<proteinExistence type="predicted"/>
<keyword evidence="3" id="KW-1185">Reference proteome</keyword>
<reference evidence="2" key="1">
    <citation type="submission" date="2018-11" db="EMBL/GenBank/DDBJ databases">
        <authorList>
            <consortium name="Pathogen Informatics"/>
        </authorList>
    </citation>
    <scope>NUCLEOTIDE SEQUENCE</scope>
</reference>
<feature type="compositionally biased region" description="Polar residues" evidence="1">
    <location>
        <begin position="97"/>
        <end position="107"/>
    </location>
</feature>
<dbReference type="Proteomes" id="UP000784294">
    <property type="component" value="Unassembled WGS sequence"/>
</dbReference>
<name>A0A448X6E8_9PLAT</name>
<feature type="region of interest" description="Disordered" evidence="1">
    <location>
        <begin position="1"/>
        <end position="133"/>
    </location>
</feature>
<protein>
    <submittedName>
        <fullName evidence="2">Uncharacterized protein</fullName>
    </submittedName>
</protein>
<accession>A0A448X6E8</accession>
<sequence>MPPPPSPHTIHTPLGRSHVRSASVALTDSTEPQPNLNSNPNPNPLGLRADRPTDQLSANLRPAGSTRSQRTGEQVRRVTDEPPGQSEGRGAGEACFVSSTCLDSLTRSPRPASRRLESSNWPKQERVDTLFYD</sequence>
<dbReference type="AlphaFoldDB" id="A0A448X6E8"/>